<feature type="domain" description="Nudix hydrolase" evidence="4">
    <location>
        <begin position="31"/>
        <end position="168"/>
    </location>
</feature>
<dbReference type="Proteomes" id="UP000092018">
    <property type="component" value="Chromosome 2"/>
</dbReference>
<proteinExistence type="inferred from homology"/>
<evidence type="ECO:0000256" key="1">
    <source>
        <dbReference type="ARBA" id="ARBA00001946"/>
    </source>
</evidence>
<dbReference type="SUPFAM" id="SSF55811">
    <property type="entry name" value="Nudix"/>
    <property type="match status" value="1"/>
</dbReference>
<gene>
    <name evidence="5" type="ORF">A6E01_17840</name>
</gene>
<dbReference type="PROSITE" id="PS51462">
    <property type="entry name" value="NUDIX"/>
    <property type="match status" value="1"/>
</dbReference>
<dbReference type="InterPro" id="IPR020084">
    <property type="entry name" value="NUDIX_hydrolase_CS"/>
</dbReference>
<evidence type="ECO:0000313" key="5">
    <source>
        <dbReference type="EMBL" id="ANO35037.1"/>
    </source>
</evidence>
<dbReference type="PANTHER" id="PTHR43736">
    <property type="entry name" value="ADP-RIBOSE PYROPHOSPHATASE"/>
    <property type="match status" value="1"/>
</dbReference>
<evidence type="ECO:0000256" key="3">
    <source>
        <dbReference type="RuleBase" id="RU003476"/>
    </source>
</evidence>
<reference evidence="5 6" key="1">
    <citation type="submission" date="2016-06" db="EMBL/GenBank/DDBJ databases">
        <title>Adaptive Radiation by Waves of Gene Transfer Leads to Fine-Scale Resource Partitioning in Marine Microbes.</title>
        <authorList>
            <person name="Hehemann J.-H."/>
            <person name="Arevalo P."/>
            <person name="Datta M.S."/>
            <person name="Yu X."/>
            <person name="Corzett C."/>
            <person name="Henschel A."/>
            <person name="Preheim S.P."/>
            <person name="Timberlake S."/>
            <person name="Alm E.J."/>
            <person name="Polz M.F."/>
        </authorList>
    </citation>
    <scope>NUCLEOTIDE SEQUENCE [LARGE SCALE GENOMIC DNA]</scope>
    <source>
        <strain evidence="5 6">FF50</strain>
    </source>
</reference>
<dbReference type="InterPro" id="IPR015797">
    <property type="entry name" value="NUDIX_hydrolase-like_dom_sf"/>
</dbReference>
<dbReference type="InterPro" id="IPR020476">
    <property type="entry name" value="Nudix_hydrolase"/>
</dbReference>
<dbReference type="AlphaFoldDB" id="A0AAN0XYB8"/>
<dbReference type="PRINTS" id="PR00502">
    <property type="entry name" value="NUDIXFAMILY"/>
</dbReference>
<protein>
    <submittedName>
        <fullName evidence="5">Nucleotide pyrophosphohydrolase</fullName>
    </submittedName>
</protein>
<accession>A0AAN0XYB8</accession>
<dbReference type="CDD" id="cd04681">
    <property type="entry name" value="NUDIX_Hydrolase"/>
    <property type="match status" value="1"/>
</dbReference>
<dbReference type="EMBL" id="CP016178">
    <property type="protein sequence ID" value="ANO35037.1"/>
    <property type="molecule type" value="Genomic_DNA"/>
</dbReference>
<sequence length="171" mass="19054">MLYCPKCGVKSLATIKNQFHCGECDFTFFQNMAAAVMAAVIKQNADSETMILVATRSREPGKGLWDLPGGYVDPHESAETALNRELKEEIGVEPKSFQYLTSFPNVYPYKEVVYTTCDMVFIVTLDDEAHIVADDDVESLSWMPLDEIDLNGFAFESTKQAVSALRAHLAQ</sequence>
<dbReference type="InterPro" id="IPR000086">
    <property type="entry name" value="NUDIX_hydrolase_dom"/>
</dbReference>
<dbReference type="RefSeq" id="WP_065210899.1">
    <property type="nucleotide sequence ID" value="NZ_CP016178.1"/>
</dbReference>
<dbReference type="PANTHER" id="PTHR43736:SF1">
    <property type="entry name" value="DIHYDRONEOPTERIN TRIPHOSPHATE DIPHOSPHATASE"/>
    <property type="match status" value="1"/>
</dbReference>
<dbReference type="GO" id="GO:0016787">
    <property type="term" value="F:hydrolase activity"/>
    <property type="evidence" value="ECO:0007669"/>
    <property type="project" value="UniProtKB-KW"/>
</dbReference>
<organism evidence="5 6">
    <name type="scientific">Vibrio breoganii</name>
    <dbReference type="NCBI Taxonomy" id="553239"/>
    <lineage>
        <taxon>Bacteria</taxon>
        <taxon>Pseudomonadati</taxon>
        <taxon>Pseudomonadota</taxon>
        <taxon>Gammaproteobacteria</taxon>
        <taxon>Vibrionales</taxon>
        <taxon>Vibrionaceae</taxon>
        <taxon>Vibrio</taxon>
    </lineage>
</organism>
<evidence type="ECO:0000313" key="6">
    <source>
        <dbReference type="Proteomes" id="UP000092018"/>
    </source>
</evidence>
<dbReference type="KEGG" id="vbr:A6E01_17840"/>
<evidence type="ECO:0000256" key="2">
    <source>
        <dbReference type="ARBA" id="ARBA00022801"/>
    </source>
</evidence>
<keyword evidence="2 3" id="KW-0378">Hydrolase</keyword>
<evidence type="ECO:0000259" key="4">
    <source>
        <dbReference type="PROSITE" id="PS51462"/>
    </source>
</evidence>
<dbReference type="PROSITE" id="PS00893">
    <property type="entry name" value="NUDIX_BOX"/>
    <property type="match status" value="1"/>
</dbReference>
<dbReference type="Gene3D" id="3.90.79.10">
    <property type="entry name" value="Nucleoside Triphosphate Pyrophosphohydrolase"/>
    <property type="match status" value="1"/>
</dbReference>
<dbReference type="Pfam" id="PF00293">
    <property type="entry name" value="NUDIX"/>
    <property type="match status" value="1"/>
</dbReference>
<name>A0AAN0XYB8_9VIBR</name>
<comment type="cofactor">
    <cofactor evidence="1">
        <name>Mg(2+)</name>
        <dbReference type="ChEBI" id="CHEBI:18420"/>
    </cofactor>
</comment>
<comment type="similarity">
    <text evidence="3">Belongs to the Nudix hydrolase family.</text>
</comment>